<protein>
    <recommendedName>
        <fullName evidence="3">DUF72 domain-containing protein</fullName>
    </recommendedName>
</protein>
<dbReference type="PANTHER" id="PTHR30348">
    <property type="entry name" value="UNCHARACTERIZED PROTEIN YECE"/>
    <property type="match status" value="1"/>
</dbReference>
<dbReference type="Proteomes" id="UP000005317">
    <property type="component" value="Unassembled WGS sequence"/>
</dbReference>
<dbReference type="Gene3D" id="3.20.20.410">
    <property type="entry name" value="Protein of unknown function UPF0759"/>
    <property type="match status" value="1"/>
</dbReference>
<dbReference type="Pfam" id="PF01904">
    <property type="entry name" value="DUF72"/>
    <property type="match status" value="1"/>
</dbReference>
<gene>
    <name evidence="1" type="ORF">Thini_1226</name>
</gene>
<dbReference type="OrthoDB" id="9780310at2"/>
<dbReference type="InterPro" id="IPR036520">
    <property type="entry name" value="UPF0759_sf"/>
</dbReference>
<sequence length="287" mass="32823">MENLPYYLGLPLWANAQWKGSLFSADAKPAEFLSQYARVFNVVEGNTTFYSVPSVEMVLRWVNATPESFRFSFKFPRTITHQHHLIHAGKETQEFLQRLEPLGQRLDGLMVQLPASFSPSEMPMLESFLRSLPADYRYAVEVRHPAFFTQVEARAAYNALLERLGVDRVIFESRPVHAAPPLDVATRETQARKPRLPVQLDATAEQPVLRYIGHPVLAKNHAWLDRWVAQAARWLEEGKRPRIFLHTPDNYLAPQLARMFHAQLQQRVHGLADLPAPVAVMKQAVLL</sequence>
<evidence type="ECO:0008006" key="3">
    <source>
        <dbReference type="Google" id="ProtNLM"/>
    </source>
</evidence>
<dbReference type="AlphaFoldDB" id="A0A656HCY2"/>
<dbReference type="EMBL" id="JH651384">
    <property type="protein sequence ID" value="EIJ33844.1"/>
    <property type="molecule type" value="Genomic_DNA"/>
</dbReference>
<evidence type="ECO:0000313" key="1">
    <source>
        <dbReference type="EMBL" id="EIJ33844.1"/>
    </source>
</evidence>
<reference evidence="2" key="1">
    <citation type="journal article" date="2011" name="Stand. Genomic Sci.">
        <title>Genome sequence of the filamentous, gliding Thiothrix nivea neotype strain (JP2(T)).</title>
        <authorList>
            <person name="Lapidus A."/>
            <person name="Nolan M."/>
            <person name="Lucas S."/>
            <person name="Glavina Del Rio T."/>
            <person name="Tice H."/>
            <person name="Cheng J.F."/>
            <person name="Tapia R."/>
            <person name="Han C."/>
            <person name="Goodwin L."/>
            <person name="Pitluck S."/>
            <person name="Liolios K."/>
            <person name="Pagani I."/>
            <person name="Ivanova N."/>
            <person name="Huntemann M."/>
            <person name="Mavromatis K."/>
            <person name="Mikhailova N."/>
            <person name="Pati A."/>
            <person name="Chen A."/>
            <person name="Palaniappan K."/>
            <person name="Land M."/>
            <person name="Brambilla E.M."/>
            <person name="Rohde M."/>
            <person name="Abt B."/>
            <person name="Verbarg S."/>
            <person name="Goker M."/>
            <person name="Bristow J."/>
            <person name="Eisen J.A."/>
            <person name="Markowitz V."/>
            <person name="Hugenholtz P."/>
            <person name="Kyrpides N.C."/>
            <person name="Klenk H.P."/>
            <person name="Woyke T."/>
        </authorList>
    </citation>
    <scope>NUCLEOTIDE SEQUENCE [LARGE SCALE GENOMIC DNA]</scope>
    <source>
        <strain evidence="2">ATCC 35100 / DSM 5205 / JP2</strain>
    </source>
</reference>
<proteinExistence type="predicted"/>
<keyword evidence="2" id="KW-1185">Reference proteome</keyword>
<name>A0A656HCY2_THINJ</name>
<dbReference type="InterPro" id="IPR002763">
    <property type="entry name" value="DUF72"/>
</dbReference>
<dbReference type="PANTHER" id="PTHR30348:SF9">
    <property type="entry name" value="UPF0759 PROTEIN YECE"/>
    <property type="match status" value="1"/>
</dbReference>
<accession>A0A656HCY2</accession>
<evidence type="ECO:0000313" key="2">
    <source>
        <dbReference type="Proteomes" id="UP000005317"/>
    </source>
</evidence>
<organism evidence="1 2">
    <name type="scientific">Thiothrix nivea (strain ATCC 35100 / DSM 5205 / JP2)</name>
    <dbReference type="NCBI Taxonomy" id="870187"/>
    <lineage>
        <taxon>Bacteria</taxon>
        <taxon>Pseudomonadati</taxon>
        <taxon>Pseudomonadota</taxon>
        <taxon>Gammaproteobacteria</taxon>
        <taxon>Thiotrichales</taxon>
        <taxon>Thiotrichaceae</taxon>
        <taxon>Thiothrix</taxon>
    </lineage>
</organism>
<dbReference type="SUPFAM" id="SSF117396">
    <property type="entry name" value="TM1631-like"/>
    <property type="match status" value="1"/>
</dbReference>